<dbReference type="Pfam" id="PF01545">
    <property type="entry name" value="Cation_efflux"/>
    <property type="match status" value="1"/>
</dbReference>
<proteinExistence type="predicted"/>
<evidence type="ECO:0000259" key="6">
    <source>
        <dbReference type="Pfam" id="PF01545"/>
    </source>
</evidence>
<keyword evidence="2 5" id="KW-0812">Transmembrane</keyword>
<sequence>MSGRHSVCHEQRSFVSEVGAVTMIVVDTLRRVLLVVALLNLGYFFVEFSVALSIGSVSLFADSVDFLEDALINLLIFTALMWTASPRRAVGSFLAFVILIPAIATIWAAIAKAFDPYPPDPLPLTMTALGALAVNLTAALLLVRHRHHSGGLTKAAWLSARNDALANVAIIIVGVLTFRFATGWLDIIVGVGIGLLNADAARAVWKAARRETGAPA</sequence>
<feature type="transmembrane region" description="Helical" evidence="5">
    <location>
        <begin position="66"/>
        <end position="83"/>
    </location>
</feature>
<evidence type="ECO:0000256" key="1">
    <source>
        <dbReference type="ARBA" id="ARBA00004141"/>
    </source>
</evidence>
<evidence type="ECO:0000256" key="4">
    <source>
        <dbReference type="ARBA" id="ARBA00023136"/>
    </source>
</evidence>
<feature type="transmembrane region" description="Helical" evidence="5">
    <location>
        <begin position="187"/>
        <end position="205"/>
    </location>
</feature>
<dbReference type="InterPro" id="IPR058533">
    <property type="entry name" value="Cation_efflux_TM"/>
</dbReference>
<dbReference type="AlphaFoldDB" id="A0A1G8AMH8"/>
<name>A0A1G8AMH8_9MICO</name>
<evidence type="ECO:0000256" key="2">
    <source>
        <dbReference type="ARBA" id="ARBA00022692"/>
    </source>
</evidence>
<accession>A0A1G8AMH8</accession>
<dbReference type="STRING" id="370764.SAMN04489810_2425"/>
<feature type="transmembrane region" description="Helical" evidence="5">
    <location>
        <begin position="90"/>
        <end position="110"/>
    </location>
</feature>
<dbReference type="Proteomes" id="UP000199009">
    <property type="component" value="Chromosome I"/>
</dbReference>
<organism evidence="7 8">
    <name type="scientific">Microbacterium pygmaeum</name>
    <dbReference type="NCBI Taxonomy" id="370764"/>
    <lineage>
        <taxon>Bacteria</taxon>
        <taxon>Bacillati</taxon>
        <taxon>Actinomycetota</taxon>
        <taxon>Actinomycetes</taxon>
        <taxon>Micrococcales</taxon>
        <taxon>Microbacteriaceae</taxon>
        <taxon>Microbacterium</taxon>
    </lineage>
</organism>
<keyword evidence="8" id="KW-1185">Reference proteome</keyword>
<feature type="transmembrane region" description="Helical" evidence="5">
    <location>
        <begin position="164"/>
        <end position="181"/>
    </location>
</feature>
<gene>
    <name evidence="7" type="ORF">SAMN04489810_2425</name>
</gene>
<keyword evidence="4 5" id="KW-0472">Membrane</keyword>
<protein>
    <submittedName>
        <fullName evidence="7">Cation efflux family protein</fullName>
    </submittedName>
</protein>
<evidence type="ECO:0000256" key="5">
    <source>
        <dbReference type="SAM" id="Phobius"/>
    </source>
</evidence>
<comment type="subcellular location">
    <subcellularLocation>
        <location evidence="1">Membrane</location>
        <topology evidence="1">Multi-pass membrane protein</topology>
    </subcellularLocation>
</comment>
<dbReference type="EMBL" id="LT629692">
    <property type="protein sequence ID" value="SDH22171.1"/>
    <property type="molecule type" value="Genomic_DNA"/>
</dbReference>
<evidence type="ECO:0000256" key="3">
    <source>
        <dbReference type="ARBA" id="ARBA00022989"/>
    </source>
</evidence>
<dbReference type="GO" id="GO:0008324">
    <property type="term" value="F:monoatomic cation transmembrane transporter activity"/>
    <property type="evidence" value="ECO:0007669"/>
    <property type="project" value="InterPro"/>
</dbReference>
<feature type="transmembrane region" description="Helical" evidence="5">
    <location>
        <begin position="32"/>
        <end position="54"/>
    </location>
</feature>
<feature type="transmembrane region" description="Helical" evidence="5">
    <location>
        <begin position="122"/>
        <end position="143"/>
    </location>
</feature>
<evidence type="ECO:0000313" key="8">
    <source>
        <dbReference type="Proteomes" id="UP000199009"/>
    </source>
</evidence>
<evidence type="ECO:0000313" key="7">
    <source>
        <dbReference type="EMBL" id="SDH22171.1"/>
    </source>
</evidence>
<feature type="domain" description="Cation efflux protein transmembrane" evidence="6">
    <location>
        <begin position="33"/>
        <end position="206"/>
    </location>
</feature>
<dbReference type="Gene3D" id="1.20.1510.10">
    <property type="entry name" value="Cation efflux protein transmembrane domain"/>
    <property type="match status" value="1"/>
</dbReference>
<dbReference type="GO" id="GO:0016020">
    <property type="term" value="C:membrane"/>
    <property type="evidence" value="ECO:0007669"/>
    <property type="project" value="UniProtKB-SubCell"/>
</dbReference>
<dbReference type="SUPFAM" id="SSF161111">
    <property type="entry name" value="Cation efflux protein transmembrane domain-like"/>
    <property type="match status" value="1"/>
</dbReference>
<reference evidence="7 8" key="1">
    <citation type="submission" date="2016-10" db="EMBL/GenBank/DDBJ databases">
        <authorList>
            <person name="de Groot N.N."/>
        </authorList>
    </citation>
    <scope>NUCLEOTIDE SEQUENCE [LARGE SCALE GENOMIC DNA]</scope>
    <source>
        <strain evidence="7 8">DSM 23142</strain>
    </source>
</reference>
<dbReference type="InterPro" id="IPR027469">
    <property type="entry name" value="Cation_efflux_TMD_sf"/>
</dbReference>
<keyword evidence="3 5" id="KW-1133">Transmembrane helix</keyword>